<dbReference type="AlphaFoldDB" id="A0A9P7ES53"/>
<evidence type="ECO:0000259" key="2">
    <source>
        <dbReference type="Pfam" id="PF12932"/>
    </source>
</evidence>
<name>A0A9P7ES53_9AGAM</name>
<evidence type="ECO:0000256" key="1">
    <source>
        <dbReference type="SAM" id="MobiDB-lite"/>
    </source>
</evidence>
<dbReference type="RefSeq" id="XP_041284574.1">
    <property type="nucleotide sequence ID" value="XM_041443178.1"/>
</dbReference>
<protein>
    <submittedName>
        <fullName evidence="3">Vesicle coat trafficking protein Sec16 mid-region-domain-containing protein</fullName>
    </submittedName>
</protein>
<dbReference type="Proteomes" id="UP000823399">
    <property type="component" value="Unassembled WGS sequence"/>
</dbReference>
<sequence length="267" mass="28389">MPMGIPPQREVNGLVPKPRPGEPSPYGAVSAYSQELLISSTFRPPYAPSPSLLGSNDPLGRTSSRAPVISFGFGGKMDMMLLCSSRHSTDVRVRVLHKLLPEFVLEPSAAAYPGPLFSDPGTPVSIVRTGASSQVKTKKARIVKYLEDRIEELTRATTYMSDGTEKQRTEGKLILVKLLKIMVENDGALLGSAHIDSAGFASCIPNALGTIPGLNGGHPSTTCYDGQFGQVGFTVTAVCLFVGCDGVLEYEGSPNEGYAEGPLIRST</sequence>
<keyword evidence="4" id="KW-1185">Reference proteome</keyword>
<organism evidence="3 4">
    <name type="scientific">Suillus discolor</name>
    <dbReference type="NCBI Taxonomy" id="1912936"/>
    <lineage>
        <taxon>Eukaryota</taxon>
        <taxon>Fungi</taxon>
        <taxon>Dikarya</taxon>
        <taxon>Basidiomycota</taxon>
        <taxon>Agaricomycotina</taxon>
        <taxon>Agaricomycetes</taxon>
        <taxon>Agaricomycetidae</taxon>
        <taxon>Boletales</taxon>
        <taxon>Suillineae</taxon>
        <taxon>Suillaceae</taxon>
        <taxon>Suillus</taxon>
    </lineage>
</organism>
<feature type="domain" description="Sec16 central conserved" evidence="2">
    <location>
        <begin position="66"/>
        <end position="187"/>
    </location>
</feature>
<evidence type="ECO:0000313" key="3">
    <source>
        <dbReference type="EMBL" id="KAG2084819.1"/>
    </source>
</evidence>
<gene>
    <name evidence="3" type="ORF">F5147DRAFT_796793</name>
</gene>
<dbReference type="Pfam" id="PF12932">
    <property type="entry name" value="Sec16"/>
    <property type="match status" value="1"/>
</dbReference>
<feature type="region of interest" description="Disordered" evidence="1">
    <location>
        <begin position="1"/>
        <end position="26"/>
    </location>
</feature>
<accession>A0A9P7ES53</accession>
<evidence type="ECO:0000313" key="4">
    <source>
        <dbReference type="Proteomes" id="UP000823399"/>
    </source>
</evidence>
<comment type="caution">
    <text evidence="3">The sequence shown here is derived from an EMBL/GenBank/DDBJ whole genome shotgun (WGS) entry which is preliminary data.</text>
</comment>
<dbReference type="EMBL" id="JABBWM010000200">
    <property type="protein sequence ID" value="KAG2084819.1"/>
    <property type="molecule type" value="Genomic_DNA"/>
</dbReference>
<dbReference type="InterPro" id="IPR024340">
    <property type="entry name" value="Sec16_CCD"/>
</dbReference>
<dbReference type="OrthoDB" id="2683220at2759"/>
<proteinExistence type="predicted"/>
<dbReference type="GeneID" id="64705437"/>
<reference evidence="3" key="1">
    <citation type="journal article" date="2020" name="New Phytol.">
        <title>Comparative genomics reveals dynamic genome evolution in host specialist ectomycorrhizal fungi.</title>
        <authorList>
            <person name="Lofgren L.A."/>
            <person name="Nguyen N.H."/>
            <person name="Vilgalys R."/>
            <person name="Ruytinx J."/>
            <person name="Liao H.L."/>
            <person name="Branco S."/>
            <person name="Kuo A."/>
            <person name="LaButti K."/>
            <person name="Lipzen A."/>
            <person name="Andreopoulos W."/>
            <person name="Pangilinan J."/>
            <person name="Riley R."/>
            <person name="Hundley H."/>
            <person name="Na H."/>
            <person name="Barry K."/>
            <person name="Grigoriev I.V."/>
            <person name="Stajich J.E."/>
            <person name="Kennedy P.G."/>
        </authorList>
    </citation>
    <scope>NUCLEOTIDE SEQUENCE</scope>
    <source>
        <strain evidence="3">FC423</strain>
    </source>
</reference>